<sequence>MRYKIILPIHSLIFPSLQRTQGTRNSQG</sequence>
<evidence type="ECO:0000313" key="1">
    <source>
        <dbReference type="EMBL" id="JAH14607.1"/>
    </source>
</evidence>
<organism evidence="1">
    <name type="scientific">Anguilla anguilla</name>
    <name type="common">European freshwater eel</name>
    <name type="synonym">Muraena anguilla</name>
    <dbReference type="NCBI Taxonomy" id="7936"/>
    <lineage>
        <taxon>Eukaryota</taxon>
        <taxon>Metazoa</taxon>
        <taxon>Chordata</taxon>
        <taxon>Craniata</taxon>
        <taxon>Vertebrata</taxon>
        <taxon>Euteleostomi</taxon>
        <taxon>Actinopterygii</taxon>
        <taxon>Neopterygii</taxon>
        <taxon>Teleostei</taxon>
        <taxon>Anguilliformes</taxon>
        <taxon>Anguillidae</taxon>
        <taxon>Anguilla</taxon>
    </lineage>
</organism>
<protein>
    <submittedName>
        <fullName evidence="1">Uncharacterized protein</fullName>
    </submittedName>
</protein>
<reference evidence="1" key="2">
    <citation type="journal article" date="2015" name="Fish Shellfish Immunol.">
        <title>Early steps in the European eel (Anguilla anguilla)-Vibrio vulnificus interaction in the gills: Role of the RtxA13 toxin.</title>
        <authorList>
            <person name="Callol A."/>
            <person name="Pajuelo D."/>
            <person name="Ebbesson L."/>
            <person name="Teles M."/>
            <person name="MacKenzie S."/>
            <person name="Amaro C."/>
        </authorList>
    </citation>
    <scope>NUCLEOTIDE SEQUENCE</scope>
</reference>
<dbReference type="EMBL" id="GBXM01093970">
    <property type="protein sequence ID" value="JAH14607.1"/>
    <property type="molecule type" value="Transcribed_RNA"/>
</dbReference>
<reference evidence="1" key="1">
    <citation type="submission" date="2014-11" db="EMBL/GenBank/DDBJ databases">
        <authorList>
            <person name="Amaro Gonzalez C."/>
        </authorList>
    </citation>
    <scope>NUCLEOTIDE SEQUENCE</scope>
</reference>
<proteinExistence type="predicted"/>
<name>A0A0E9QDM2_ANGAN</name>
<accession>A0A0E9QDM2</accession>
<dbReference type="AlphaFoldDB" id="A0A0E9QDM2"/>